<dbReference type="Proteomes" id="UP000419138">
    <property type="component" value="Unassembled WGS sequence"/>
</dbReference>
<keyword evidence="2" id="KW-1185">Reference proteome</keyword>
<organism evidence="1 2">
    <name type="scientific">Streptomyces jumonjinensis</name>
    <dbReference type="NCBI Taxonomy" id="1945"/>
    <lineage>
        <taxon>Bacteria</taxon>
        <taxon>Bacillati</taxon>
        <taxon>Actinomycetota</taxon>
        <taxon>Actinomycetes</taxon>
        <taxon>Kitasatosporales</taxon>
        <taxon>Streptomycetaceae</taxon>
        <taxon>Streptomyces</taxon>
    </lineage>
</organism>
<dbReference type="EMBL" id="VCLA01000159">
    <property type="protein sequence ID" value="MQT02922.1"/>
    <property type="molecule type" value="Genomic_DNA"/>
</dbReference>
<reference evidence="1 2" key="1">
    <citation type="submission" date="2019-05" db="EMBL/GenBank/DDBJ databases">
        <title>Comparative genomics and metabolomics analyses of clavulanic acid producing Streptomyces species provides insight into specialized metabolism and evolution of beta-lactam biosynthetic gene clusters.</title>
        <authorList>
            <person name="Moore M.A."/>
            <person name="Cruz-Morales P."/>
            <person name="Barona Gomez F."/>
            <person name="Kapil T."/>
        </authorList>
    </citation>
    <scope>NUCLEOTIDE SEQUENCE [LARGE SCALE GENOMIC DNA]</scope>
    <source>
        <strain evidence="1 2">NRRL 5741</strain>
    </source>
</reference>
<name>A0A646KKU5_STRJU</name>
<dbReference type="AlphaFoldDB" id="A0A646KKU5"/>
<proteinExistence type="predicted"/>
<accession>A0A646KKU5</accession>
<dbReference type="RefSeq" id="WP_153524509.1">
    <property type="nucleotide sequence ID" value="NZ_JBEPDZ010000106.1"/>
</dbReference>
<evidence type="ECO:0000313" key="2">
    <source>
        <dbReference type="Proteomes" id="UP000419138"/>
    </source>
</evidence>
<comment type="caution">
    <text evidence="1">The sequence shown here is derived from an EMBL/GenBank/DDBJ whole genome shotgun (WGS) entry which is preliminary data.</text>
</comment>
<protein>
    <submittedName>
        <fullName evidence="1">Uncharacterized protein</fullName>
    </submittedName>
</protein>
<evidence type="ECO:0000313" key="1">
    <source>
        <dbReference type="EMBL" id="MQT02922.1"/>
    </source>
</evidence>
<sequence>MTTFKDPAAASIEIGRMLVRGHLADAAPEDTPEDRARRGWRLADIAARAGSATGACEITSAVTSILHLADGWHTADAVLTKAFKRHYAPMLPEVWADAAYGGQEPHAVPRVPGPDADPRDMDALAGAIADLFAGAAGQFNATAEDIADAAEIAFWDDAAPAHRAIVRQMRERAERQ</sequence>
<gene>
    <name evidence="1" type="ORF">FF041_22845</name>
</gene>